<name>A0A7W1WSP5_9BACL</name>
<evidence type="ECO:0000313" key="2">
    <source>
        <dbReference type="EMBL" id="MBA4495131.1"/>
    </source>
</evidence>
<dbReference type="RefSeq" id="WP_181752373.1">
    <property type="nucleotide sequence ID" value="NZ_JACEIQ010000012.1"/>
</dbReference>
<proteinExistence type="predicted"/>
<dbReference type="GO" id="GO:0003677">
    <property type="term" value="F:DNA binding"/>
    <property type="evidence" value="ECO:0007669"/>
    <property type="project" value="InterPro"/>
</dbReference>
<dbReference type="Proteomes" id="UP000535491">
    <property type="component" value="Unassembled WGS sequence"/>
</dbReference>
<dbReference type="Pfam" id="PF12728">
    <property type="entry name" value="HTH_17"/>
    <property type="match status" value="1"/>
</dbReference>
<organism evidence="2 3">
    <name type="scientific">Paenactinomyces guangxiensis</name>
    <dbReference type="NCBI Taxonomy" id="1490290"/>
    <lineage>
        <taxon>Bacteria</taxon>
        <taxon>Bacillati</taxon>
        <taxon>Bacillota</taxon>
        <taxon>Bacilli</taxon>
        <taxon>Bacillales</taxon>
        <taxon>Thermoactinomycetaceae</taxon>
        <taxon>Paenactinomyces</taxon>
    </lineage>
</organism>
<protein>
    <submittedName>
        <fullName evidence="2">Helix-turn-helix domain-containing protein</fullName>
    </submittedName>
</protein>
<sequence length="87" mass="9823">MTNSEELFFTHLSHVLQEIIEKNSRKDDSLVYTVQEAAEKLKISTNKAYELARCGEIPTVKIGGRVMVPKKRLEDMVNSEGGGQQWA</sequence>
<feature type="domain" description="Helix-turn-helix" evidence="1">
    <location>
        <begin position="31"/>
        <end position="79"/>
    </location>
</feature>
<gene>
    <name evidence="2" type="ORF">H1191_12515</name>
</gene>
<keyword evidence="3" id="KW-1185">Reference proteome</keyword>
<comment type="caution">
    <text evidence="2">The sequence shown here is derived from an EMBL/GenBank/DDBJ whole genome shotgun (WGS) entry which is preliminary data.</text>
</comment>
<dbReference type="InterPro" id="IPR038148">
    <property type="entry name" value="Tn1545/Tn916_Xis"/>
</dbReference>
<accession>A0A7W1WSP5</accession>
<dbReference type="InterPro" id="IPR010093">
    <property type="entry name" value="SinI_DNA-bd"/>
</dbReference>
<evidence type="ECO:0000313" key="3">
    <source>
        <dbReference type="Proteomes" id="UP000535491"/>
    </source>
</evidence>
<dbReference type="NCBIfam" id="TIGR01764">
    <property type="entry name" value="excise"/>
    <property type="match status" value="1"/>
</dbReference>
<evidence type="ECO:0000259" key="1">
    <source>
        <dbReference type="Pfam" id="PF12728"/>
    </source>
</evidence>
<dbReference type="AlphaFoldDB" id="A0A7W1WSP5"/>
<dbReference type="EMBL" id="JACEIQ010000012">
    <property type="protein sequence ID" value="MBA4495131.1"/>
    <property type="molecule type" value="Genomic_DNA"/>
</dbReference>
<reference evidence="2 3" key="1">
    <citation type="submission" date="2020-07" db="EMBL/GenBank/DDBJ databases">
        <authorList>
            <person name="Feng H."/>
        </authorList>
    </citation>
    <scope>NUCLEOTIDE SEQUENCE [LARGE SCALE GENOMIC DNA]</scope>
    <source>
        <strain evidence="3">s-10</strain>
    </source>
</reference>
<dbReference type="Gene3D" id="3.90.105.50">
    <property type="match status" value="1"/>
</dbReference>
<dbReference type="InterPro" id="IPR041657">
    <property type="entry name" value="HTH_17"/>
</dbReference>